<dbReference type="GO" id="GO:0004386">
    <property type="term" value="F:helicase activity"/>
    <property type="evidence" value="ECO:0007669"/>
    <property type="project" value="UniProtKB-KW"/>
</dbReference>
<evidence type="ECO:0000256" key="7">
    <source>
        <dbReference type="SAM" id="MobiDB-lite"/>
    </source>
</evidence>
<comment type="similarity">
    <text evidence="1">Belongs to the SNF2/RAD54 helicase family.</text>
</comment>
<evidence type="ECO:0000259" key="9">
    <source>
        <dbReference type="PROSITE" id="PS51192"/>
    </source>
</evidence>
<dbReference type="CDD" id="cd18793">
    <property type="entry name" value="SF2_C_SNF"/>
    <property type="match status" value="1"/>
</dbReference>
<evidence type="ECO:0000313" key="11">
    <source>
        <dbReference type="EMBL" id="KAK3335422.1"/>
    </source>
</evidence>
<dbReference type="PROSITE" id="PS51194">
    <property type="entry name" value="HELICASE_CTER"/>
    <property type="match status" value="1"/>
</dbReference>
<dbReference type="PANTHER" id="PTHR45626:SF16">
    <property type="entry name" value="ATP-DEPENDENT HELICASE ULS1"/>
    <property type="match status" value="1"/>
</dbReference>
<reference evidence="11" key="2">
    <citation type="submission" date="2023-06" db="EMBL/GenBank/DDBJ databases">
        <authorList>
            <consortium name="Lawrence Berkeley National Laboratory"/>
            <person name="Haridas S."/>
            <person name="Hensen N."/>
            <person name="Bonometti L."/>
            <person name="Westerberg I."/>
            <person name="Brannstrom I.O."/>
            <person name="Guillou S."/>
            <person name="Cros-Aarteil S."/>
            <person name="Calhoun S."/>
            <person name="Kuo A."/>
            <person name="Mondo S."/>
            <person name="Pangilinan J."/>
            <person name="Riley R."/>
            <person name="Labutti K."/>
            <person name="Andreopoulos B."/>
            <person name="Lipzen A."/>
            <person name="Chen C."/>
            <person name="Yanf M."/>
            <person name="Daum C."/>
            <person name="Ng V."/>
            <person name="Clum A."/>
            <person name="Steindorff A."/>
            <person name="Ohm R."/>
            <person name="Martin F."/>
            <person name="Silar P."/>
            <person name="Natvig D."/>
            <person name="Lalanne C."/>
            <person name="Gautier V."/>
            <person name="Ament-Velasquez S.L."/>
            <person name="Kruys A."/>
            <person name="Hutchinson M.I."/>
            <person name="Powell A.J."/>
            <person name="Barry K."/>
            <person name="Miller A.N."/>
            <person name="Grigoriev I.V."/>
            <person name="Debuchy R."/>
            <person name="Gladieux P."/>
            <person name="Thoren M.H."/>
            <person name="Johannesson H."/>
        </authorList>
    </citation>
    <scope>NUCLEOTIDE SEQUENCE</scope>
    <source>
        <strain evidence="11">SMH4131-1</strain>
    </source>
</reference>
<dbReference type="GO" id="GO:0005634">
    <property type="term" value="C:nucleus"/>
    <property type="evidence" value="ECO:0007669"/>
    <property type="project" value="TreeGrafter"/>
</dbReference>
<feature type="domain" description="Helicase ATP-binding" evidence="9">
    <location>
        <begin position="400"/>
        <end position="591"/>
    </location>
</feature>
<feature type="domain" description="Helicase C-terminal" evidence="10">
    <location>
        <begin position="982"/>
        <end position="1131"/>
    </location>
</feature>
<dbReference type="GO" id="GO:0008270">
    <property type="term" value="F:zinc ion binding"/>
    <property type="evidence" value="ECO:0007669"/>
    <property type="project" value="UniProtKB-KW"/>
</dbReference>
<reference evidence="11" key="1">
    <citation type="journal article" date="2023" name="Mol. Phylogenet. Evol.">
        <title>Genome-scale phylogeny and comparative genomics of the fungal order Sordariales.</title>
        <authorList>
            <person name="Hensen N."/>
            <person name="Bonometti L."/>
            <person name="Westerberg I."/>
            <person name="Brannstrom I.O."/>
            <person name="Guillou S."/>
            <person name="Cros-Aarteil S."/>
            <person name="Calhoun S."/>
            <person name="Haridas S."/>
            <person name="Kuo A."/>
            <person name="Mondo S."/>
            <person name="Pangilinan J."/>
            <person name="Riley R."/>
            <person name="LaButti K."/>
            <person name="Andreopoulos B."/>
            <person name="Lipzen A."/>
            <person name="Chen C."/>
            <person name="Yan M."/>
            <person name="Daum C."/>
            <person name="Ng V."/>
            <person name="Clum A."/>
            <person name="Steindorff A."/>
            <person name="Ohm R.A."/>
            <person name="Martin F."/>
            <person name="Silar P."/>
            <person name="Natvig D.O."/>
            <person name="Lalanne C."/>
            <person name="Gautier V."/>
            <person name="Ament-Velasquez S.L."/>
            <person name="Kruys A."/>
            <person name="Hutchinson M.I."/>
            <person name="Powell A.J."/>
            <person name="Barry K."/>
            <person name="Miller A.N."/>
            <person name="Grigoriev I.V."/>
            <person name="Debuchy R."/>
            <person name="Gladieux P."/>
            <person name="Hiltunen Thoren M."/>
            <person name="Johannesson H."/>
        </authorList>
    </citation>
    <scope>NUCLEOTIDE SEQUENCE</scope>
    <source>
        <strain evidence="11">SMH4131-1</strain>
    </source>
</reference>
<dbReference type="CDD" id="cd18008">
    <property type="entry name" value="DEXDc_SHPRH-like"/>
    <property type="match status" value="1"/>
</dbReference>
<dbReference type="Gene3D" id="3.30.40.10">
    <property type="entry name" value="Zinc/RING finger domain, C3HC4 (zinc finger)"/>
    <property type="match status" value="1"/>
</dbReference>
<proteinExistence type="inferred from homology"/>
<dbReference type="GO" id="GO:0016787">
    <property type="term" value="F:hydrolase activity"/>
    <property type="evidence" value="ECO:0007669"/>
    <property type="project" value="UniProtKB-KW"/>
</dbReference>
<dbReference type="GO" id="GO:0008094">
    <property type="term" value="F:ATP-dependent activity, acting on DNA"/>
    <property type="evidence" value="ECO:0007669"/>
    <property type="project" value="TreeGrafter"/>
</dbReference>
<keyword evidence="5" id="KW-0067">ATP-binding</keyword>
<dbReference type="SMART" id="SM00487">
    <property type="entry name" value="DEXDc"/>
    <property type="match status" value="1"/>
</dbReference>
<evidence type="ECO:0000256" key="4">
    <source>
        <dbReference type="ARBA" id="ARBA00022806"/>
    </source>
</evidence>
<keyword evidence="2" id="KW-0547">Nucleotide-binding</keyword>
<dbReference type="InterPro" id="IPR050628">
    <property type="entry name" value="SNF2_RAD54_helicase_TF"/>
</dbReference>
<dbReference type="Proteomes" id="UP001286456">
    <property type="component" value="Unassembled WGS sequence"/>
</dbReference>
<evidence type="ECO:0000256" key="5">
    <source>
        <dbReference type="ARBA" id="ARBA00022840"/>
    </source>
</evidence>
<feature type="compositionally biased region" description="Low complexity" evidence="7">
    <location>
        <begin position="218"/>
        <end position="231"/>
    </location>
</feature>
<dbReference type="InterPro" id="IPR001841">
    <property type="entry name" value="Znf_RING"/>
</dbReference>
<dbReference type="InterPro" id="IPR001650">
    <property type="entry name" value="Helicase_C-like"/>
</dbReference>
<dbReference type="InterPro" id="IPR049730">
    <property type="entry name" value="SNF2/RAD54-like_C"/>
</dbReference>
<evidence type="ECO:0000259" key="8">
    <source>
        <dbReference type="PROSITE" id="PS50089"/>
    </source>
</evidence>
<name>A0AAE0J1W3_9PEZI</name>
<dbReference type="AlphaFoldDB" id="A0AAE0J1W3"/>
<comment type="caution">
    <text evidence="11">The sequence shown here is derived from an EMBL/GenBank/DDBJ whole genome shotgun (WGS) entry which is preliminary data.</text>
</comment>
<keyword evidence="3" id="KW-0378">Hydrolase</keyword>
<feature type="region of interest" description="Disordered" evidence="7">
    <location>
        <begin position="22"/>
        <end position="234"/>
    </location>
</feature>
<sequence length="1152" mass="128718">MKTNIVCFRDDELLLLRQHKEEEERLGRNKATSDQDALYAKQLAEGMSPSSNPSPPTRVSQFGHDSAFDRLHGHPAQPRWQPNHTSQPNSNPVPSLSSLNPIAGPGTVGKNEHGFGSTQRHAANSYLGGPRIKPEPSFPQPHSLDARSITQATSHGVVKSEPGFGHGQHRSSPNPHLGSSHVKPESSSTGHRMPGEYVNSDSEDDQFWSTWPDHQQALSSSSLHPGGSSSSKNVLGVPRIESARQASMVKQETGQGSMGFGHFGNHDQASPFASYSSVVNAFSPATFDLTGDQPGYTYNGQYYSPASEGRNSLSAVINRTSQYDFQAMTDDQGNALGSRLHDYLIDYVNDPRKTDAEIQQLLANIQPDMDIPEEERGETPDALKYPLYPHQQLSLQWMKNMEAGSNKGGILADDMGLGKTISTLALIVSRKSIDEIKTNLIIGPVALIKQWEHEIKKKLKSSHSLSVCLLHGKKRSYSDFKKYDVVLTTYGSVASEWKKYSMYCERKRTELGPAFDESMDTELAKSCPILHPKSKFYRIILDEAQCIKNKDTQSSRGVHQIMATYRWCLTGTPMMNGVSELFPLIRFLRIKPYCDIKQFTKSFKSLTPKSKSIASQRTHEMRQLQAVLKAIMLRRMKNSTLDGKPILTLPAKTEVSEHVVFSPDEASFYNDLEARSQVQLNKYLRAGTVGKNYSNILVLLLRLRQACCHPHLMDFECVGANEVSEDQMLALAKELDASAIDRIKLKEAFECPICYDAVRDPTLLIPCGHDTCSECFASLTDNTAQNNLRSGIEGGSAKCPVCRGTIDPAKTINYSVFQQVFMPETLEQTASGLEELQDLGEEGDSSTYSDSETAFETDDDNESLGSLKDFIVRDDEVDDEVDDNDVDNGGNDGDDDDDGLGLDGDRSAMADVKPKKKQKEKPVKQKKTKKKATTKKAKGKAEEVKPHMLKTLRHEAGKNKEARRKYMHFLWDNWEDSAKVTEVIKLLEVIQETEEKTIIFSQWTALLDLIECQVRYKLKLGYCRYTGGMSRTHRDEAVHDFIENSKNKVMLVSLRAGNAGLNLTVASRIIICDPFWNPYIEMQAVDRAHRIGQQREVQVHRILVQETVEDRIIELQQRKRELVDSALDEGESKSLGRLNTAELAFLFGVQGR</sequence>
<dbReference type="GO" id="GO:0005524">
    <property type="term" value="F:ATP binding"/>
    <property type="evidence" value="ECO:0007669"/>
    <property type="project" value="UniProtKB-KW"/>
</dbReference>
<gene>
    <name evidence="11" type="ORF">B0T19DRAFT_7838</name>
</gene>
<dbReference type="Gene3D" id="3.40.50.300">
    <property type="entry name" value="P-loop containing nucleotide triphosphate hydrolases"/>
    <property type="match status" value="1"/>
</dbReference>
<dbReference type="PROSITE" id="PS50089">
    <property type="entry name" value="ZF_RING_2"/>
    <property type="match status" value="1"/>
</dbReference>
<accession>A0AAE0J1W3</accession>
<evidence type="ECO:0000313" key="12">
    <source>
        <dbReference type="Proteomes" id="UP001286456"/>
    </source>
</evidence>
<dbReference type="GO" id="GO:0005737">
    <property type="term" value="C:cytoplasm"/>
    <property type="evidence" value="ECO:0007669"/>
    <property type="project" value="TreeGrafter"/>
</dbReference>
<keyword evidence="4" id="KW-0347">Helicase</keyword>
<dbReference type="Pfam" id="PF00176">
    <property type="entry name" value="SNF2-rel_dom"/>
    <property type="match status" value="1"/>
</dbReference>
<keyword evidence="6" id="KW-0863">Zinc-finger</keyword>
<dbReference type="Pfam" id="PF13923">
    <property type="entry name" value="zf-C3HC4_2"/>
    <property type="match status" value="1"/>
</dbReference>
<dbReference type="Pfam" id="PF00271">
    <property type="entry name" value="Helicase_C"/>
    <property type="match status" value="1"/>
</dbReference>
<dbReference type="SUPFAM" id="SSF57850">
    <property type="entry name" value="RING/U-box"/>
    <property type="match status" value="1"/>
</dbReference>
<feature type="compositionally biased region" description="Polar residues" evidence="7">
    <location>
        <begin position="207"/>
        <end position="217"/>
    </location>
</feature>
<dbReference type="SMART" id="SM00490">
    <property type="entry name" value="HELICc"/>
    <property type="match status" value="1"/>
</dbReference>
<dbReference type="CDD" id="cd16449">
    <property type="entry name" value="RING-HC"/>
    <property type="match status" value="1"/>
</dbReference>
<feature type="compositionally biased region" description="Acidic residues" evidence="7">
    <location>
        <begin position="853"/>
        <end position="862"/>
    </location>
</feature>
<evidence type="ECO:0000256" key="3">
    <source>
        <dbReference type="ARBA" id="ARBA00022801"/>
    </source>
</evidence>
<dbReference type="InterPro" id="IPR014001">
    <property type="entry name" value="Helicase_ATP-bd"/>
</dbReference>
<dbReference type="EMBL" id="JAUEPO010000001">
    <property type="protein sequence ID" value="KAK3335422.1"/>
    <property type="molecule type" value="Genomic_DNA"/>
</dbReference>
<dbReference type="SMART" id="SM00184">
    <property type="entry name" value="RING"/>
    <property type="match status" value="1"/>
</dbReference>
<dbReference type="Gene3D" id="3.40.50.10810">
    <property type="entry name" value="Tandem AAA-ATPase domain"/>
    <property type="match status" value="1"/>
</dbReference>
<feature type="compositionally biased region" description="Low complexity" evidence="7">
    <location>
        <begin position="88"/>
        <end position="101"/>
    </location>
</feature>
<feature type="region of interest" description="Disordered" evidence="7">
    <location>
        <begin position="840"/>
        <end position="946"/>
    </location>
</feature>
<evidence type="ECO:0000256" key="6">
    <source>
        <dbReference type="PROSITE-ProRule" id="PRU00175"/>
    </source>
</evidence>
<dbReference type="GO" id="GO:0000724">
    <property type="term" value="P:double-strand break repair via homologous recombination"/>
    <property type="evidence" value="ECO:0007669"/>
    <property type="project" value="TreeGrafter"/>
</dbReference>
<feature type="compositionally biased region" description="Basic residues" evidence="7">
    <location>
        <begin position="914"/>
        <end position="938"/>
    </location>
</feature>
<dbReference type="PANTHER" id="PTHR45626">
    <property type="entry name" value="TRANSCRIPTION TERMINATION FACTOR 2-RELATED"/>
    <property type="match status" value="1"/>
</dbReference>
<evidence type="ECO:0000256" key="2">
    <source>
        <dbReference type="ARBA" id="ARBA00022741"/>
    </source>
</evidence>
<keyword evidence="6" id="KW-0862">Zinc</keyword>
<dbReference type="InterPro" id="IPR000330">
    <property type="entry name" value="SNF2_N"/>
</dbReference>
<feature type="compositionally biased region" description="Acidic residues" evidence="7">
    <location>
        <begin position="875"/>
        <end position="900"/>
    </location>
</feature>
<keyword evidence="12" id="KW-1185">Reference proteome</keyword>
<dbReference type="InterPro" id="IPR038718">
    <property type="entry name" value="SNF2-like_sf"/>
</dbReference>
<feature type="domain" description="RING-type" evidence="8">
    <location>
        <begin position="751"/>
        <end position="803"/>
    </location>
</feature>
<dbReference type="PROSITE" id="PS51192">
    <property type="entry name" value="HELICASE_ATP_BIND_1"/>
    <property type="match status" value="1"/>
</dbReference>
<evidence type="ECO:0000256" key="1">
    <source>
        <dbReference type="ARBA" id="ARBA00007025"/>
    </source>
</evidence>
<protein>
    <submittedName>
        <fullName evidence="11">SNF2 family N-terminal domain-containing protein</fullName>
    </submittedName>
</protein>
<dbReference type="InterPro" id="IPR013083">
    <property type="entry name" value="Znf_RING/FYVE/PHD"/>
</dbReference>
<organism evidence="11 12">
    <name type="scientific">Cercophora scortea</name>
    <dbReference type="NCBI Taxonomy" id="314031"/>
    <lineage>
        <taxon>Eukaryota</taxon>
        <taxon>Fungi</taxon>
        <taxon>Dikarya</taxon>
        <taxon>Ascomycota</taxon>
        <taxon>Pezizomycotina</taxon>
        <taxon>Sordariomycetes</taxon>
        <taxon>Sordariomycetidae</taxon>
        <taxon>Sordariales</taxon>
        <taxon>Lasiosphaeriaceae</taxon>
        <taxon>Cercophora</taxon>
    </lineage>
</organism>
<feature type="compositionally biased region" description="Basic and acidic residues" evidence="7">
    <location>
        <begin position="22"/>
        <end position="33"/>
    </location>
</feature>
<keyword evidence="6" id="KW-0479">Metal-binding</keyword>
<evidence type="ECO:0000259" key="10">
    <source>
        <dbReference type="PROSITE" id="PS51194"/>
    </source>
</evidence>
<dbReference type="SUPFAM" id="SSF52540">
    <property type="entry name" value="P-loop containing nucleoside triphosphate hydrolases"/>
    <property type="match status" value="2"/>
</dbReference>
<dbReference type="InterPro" id="IPR027417">
    <property type="entry name" value="P-loop_NTPase"/>
</dbReference>